<dbReference type="EMBL" id="LN887241">
    <property type="protein sequence ID" value="CUR37082.1"/>
    <property type="molecule type" value="Genomic_DNA"/>
</dbReference>
<evidence type="ECO:0000313" key="2">
    <source>
        <dbReference type="EMBL" id="CUR37082.1"/>
    </source>
</evidence>
<organism evidence="2">
    <name type="scientific">Limosilactobacillus reuteri</name>
    <name type="common">Lactobacillus reuteri</name>
    <dbReference type="NCBI Taxonomy" id="1598"/>
    <lineage>
        <taxon>Bacteria</taxon>
        <taxon>Bacillati</taxon>
        <taxon>Bacillota</taxon>
        <taxon>Bacilli</taxon>
        <taxon>Lactobacillales</taxon>
        <taxon>Lactobacillaceae</taxon>
        <taxon>Limosilactobacillus</taxon>
    </lineage>
</organism>
<evidence type="ECO:0000256" key="1">
    <source>
        <dbReference type="SAM" id="MobiDB-lite"/>
    </source>
</evidence>
<reference evidence="2" key="1">
    <citation type="submission" date="2015-10" db="EMBL/GenBank/DDBJ databases">
        <authorList>
            <person name="Gilbert D.G."/>
        </authorList>
    </citation>
    <scope>NUCLEOTIDE SEQUENCE</scope>
    <source>
        <strain evidence="2">Pg-3b</strain>
    </source>
</reference>
<dbReference type="AlphaFoldDB" id="A0A0U5EY55"/>
<name>A0A0U5EY55_LIMRT</name>
<protein>
    <submittedName>
        <fullName evidence="2">Uncharacterized protein</fullName>
    </submittedName>
</protein>
<gene>
    <name evidence="2" type="ORF">LRLP16767_LRPG3B_00874</name>
</gene>
<proteinExistence type="predicted"/>
<accession>A0A0U5EY55</accession>
<feature type="compositionally biased region" description="Polar residues" evidence="1">
    <location>
        <begin position="53"/>
        <end position="62"/>
    </location>
</feature>
<feature type="region of interest" description="Disordered" evidence="1">
    <location>
        <begin position="53"/>
        <end position="81"/>
    </location>
</feature>
<sequence>MDKKDLYKEINRHLNSIDDSLKTLLWVQSAQLLINRKNMKKLSDTTSRMMSQLGSLSLNDDNSINDKNEVPDNALWNGNDD</sequence>
<dbReference type="RefSeq" id="WP_086141249.1">
    <property type="nucleotide sequence ID" value="NZ_JACJKI010000007.1"/>
</dbReference>